<protein>
    <submittedName>
        <fullName evidence="8">Competence protein ComEC</fullName>
    </submittedName>
</protein>
<evidence type="ECO:0000256" key="6">
    <source>
        <dbReference type="SAM" id="Phobius"/>
    </source>
</evidence>
<sequence length="833" mass="93241">MAIWLFGLISAVLLVLLGTVEGFWFDEFWLQIFGDDRLSIGLTAALLLTMGSTLLWPKLDKRLPRAAKLVFGVLMLGLFIIKALTAYVAYEKLTPKSRHIISATAYIDTISDGVYDPVMGSAYRQVATIHHIKPASASKMQALDVFNPFNDGAMTVPALDSSAHQAMEGATVMLSAHPNFTKTNLDELSNLKPAMAVSMQLLITPIDRTVSADGFDANQWLKTRHVHANAQILSIDEIKPRSAQSRRAQLGLKLEQYRQRLRTHFYQNWSTKTYAQAQADAVTLSLMTGDRALIDKSTKDLYQLAGISHLLAISGTHVLFLAMILSTVVTGITDRFALNIYQTLPRWQIRMAVMVAASVLYALFTGFEVPAVRTVYLLMAAWLIRYFVLPIGMVSALSWVALLMIWLDPYVLWQAGFWLSFIAVLVLMRYELSEAQLASGDSVLWQPKLWPQAVWQLAKLQFWLFFAMLPLSILLFGKISIWGLVVNLFAIGLFGFVVVPLNLLAGSLFWLLPQLADGLWFLASSLLYALHEALNFSLGHQLGAISAWWYAPFTMAGFLLCFLLVGLLILPKVLPRSLMMMPILAIVFLASDHSQPSLVLMHLPTDSQQTSQLLLIQSDGQKKRHWLILNDLGAKSLRANHANTLIDQLHRQGVARSGLDGVIVQSTSAIFMPMVAELATRMPVHRYWQAGDHQPLASLRHEPCQAGMTWQADGLMLRALTGWHEIDDERVQHCEIELLSDQSLTVMGMPMASDALPDIMEQSDDTKNKTQLIFNTSSEPLLWQLWEMMCASDESLKITEDLTHQRYWLSTSRTANSDALNTKLTETSQIILE</sequence>
<dbReference type="EMBL" id="MUYV01000001">
    <property type="protein sequence ID" value="OOS26389.1"/>
    <property type="molecule type" value="Genomic_DNA"/>
</dbReference>
<keyword evidence="9" id="KW-1185">Reference proteome</keyword>
<feature type="transmembrane region" description="Helical" evidence="6">
    <location>
        <begin position="484"/>
        <end position="512"/>
    </location>
</feature>
<gene>
    <name evidence="8" type="ORF">B0681_00390</name>
</gene>
<keyword evidence="5 6" id="KW-0472">Membrane</keyword>
<dbReference type="RefSeq" id="WP_078316779.1">
    <property type="nucleotide sequence ID" value="NZ_MUYV01000001.1"/>
</dbReference>
<evidence type="ECO:0000313" key="9">
    <source>
        <dbReference type="Proteomes" id="UP000190683"/>
    </source>
</evidence>
<keyword evidence="4 6" id="KW-1133">Transmembrane helix</keyword>
<feature type="transmembrane region" description="Helical" evidence="6">
    <location>
        <begin position="318"/>
        <end position="337"/>
    </location>
</feature>
<reference evidence="8 9" key="1">
    <citation type="submission" date="2017-02" db="EMBL/GenBank/DDBJ databases">
        <title>Draft genome sequence of Moraxella porci CCUG 54912T type strain.</title>
        <authorList>
            <person name="Salva-Serra F."/>
            <person name="Engstrom-Jakobsson H."/>
            <person name="Thorell K."/>
            <person name="Jaen-Luchoro D."/>
            <person name="Gonzales-Siles L."/>
            <person name="Karlsson R."/>
            <person name="Yazdan S."/>
            <person name="Boulund F."/>
            <person name="Johnning A."/>
            <person name="Engstrand L."/>
            <person name="Kristiansson E."/>
            <person name="Moore E."/>
        </authorList>
    </citation>
    <scope>NUCLEOTIDE SEQUENCE [LARGE SCALE GENOMIC DNA]</scope>
    <source>
        <strain evidence="8 9">CCUG 54912</strain>
    </source>
</reference>
<name>A0A1T0CVX4_9GAMM</name>
<dbReference type="GO" id="GO:0005886">
    <property type="term" value="C:plasma membrane"/>
    <property type="evidence" value="ECO:0007669"/>
    <property type="project" value="UniProtKB-SubCell"/>
</dbReference>
<dbReference type="AlphaFoldDB" id="A0A1T0CVX4"/>
<feature type="transmembrane region" description="Helical" evidence="6">
    <location>
        <begin position="69"/>
        <end position="90"/>
    </location>
</feature>
<dbReference type="NCBIfam" id="TIGR00360">
    <property type="entry name" value="ComEC_N-term"/>
    <property type="match status" value="1"/>
</dbReference>
<evidence type="ECO:0000256" key="2">
    <source>
        <dbReference type="ARBA" id="ARBA00022475"/>
    </source>
</evidence>
<accession>A0A1T0CVX4</accession>
<keyword evidence="2" id="KW-1003">Cell membrane</keyword>
<evidence type="ECO:0000259" key="7">
    <source>
        <dbReference type="Pfam" id="PF03772"/>
    </source>
</evidence>
<evidence type="ECO:0000313" key="8">
    <source>
        <dbReference type="EMBL" id="OOS26389.1"/>
    </source>
</evidence>
<comment type="subcellular location">
    <subcellularLocation>
        <location evidence="1">Cell membrane</location>
        <topology evidence="1">Multi-pass membrane protein</topology>
    </subcellularLocation>
</comment>
<evidence type="ECO:0000256" key="1">
    <source>
        <dbReference type="ARBA" id="ARBA00004651"/>
    </source>
</evidence>
<feature type="transmembrane region" description="Helical" evidence="6">
    <location>
        <begin position="379"/>
        <end position="403"/>
    </location>
</feature>
<keyword evidence="3 6" id="KW-0812">Transmembrane</keyword>
<organism evidence="8 9">
    <name type="scientific">Moraxella porci DSM 25326</name>
    <dbReference type="NCBI Taxonomy" id="573983"/>
    <lineage>
        <taxon>Bacteria</taxon>
        <taxon>Pseudomonadati</taxon>
        <taxon>Pseudomonadota</taxon>
        <taxon>Gammaproteobacteria</taxon>
        <taxon>Moraxellales</taxon>
        <taxon>Moraxellaceae</taxon>
        <taxon>Moraxella</taxon>
    </lineage>
</organism>
<dbReference type="InterPro" id="IPR052159">
    <property type="entry name" value="Competence_DNA_uptake"/>
</dbReference>
<dbReference type="PANTHER" id="PTHR30619">
    <property type="entry name" value="DNA INTERNALIZATION/COMPETENCE PROTEIN COMEC/REC2"/>
    <property type="match status" value="1"/>
</dbReference>
<evidence type="ECO:0000256" key="4">
    <source>
        <dbReference type="ARBA" id="ARBA00022989"/>
    </source>
</evidence>
<feature type="transmembrane region" description="Helical" evidence="6">
    <location>
        <begin position="548"/>
        <end position="567"/>
    </location>
</feature>
<comment type="caution">
    <text evidence="8">The sequence shown here is derived from an EMBL/GenBank/DDBJ whole genome shotgun (WGS) entry which is preliminary data.</text>
</comment>
<dbReference type="Proteomes" id="UP000190683">
    <property type="component" value="Unassembled WGS sequence"/>
</dbReference>
<dbReference type="InterPro" id="IPR004477">
    <property type="entry name" value="ComEC_N"/>
</dbReference>
<feature type="transmembrane region" description="Helical" evidence="6">
    <location>
        <begin position="460"/>
        <end position="477"/>
    </location>
</feature>
<feature type="transmembrane region" description="Helical" evidence="6">
    <location>
        <begin position="410"/>
        <end position="430"/>
    </location>
</feature>
<evidence type="ECO:0000256" key="5">
    <source>
        <dbReference type="ARBA" id="ARBA00023136"/>
    </source>
</evidence>
<evidence type="ECO:0000256" key="3">
    <source>
        <dbReference type="ARBA" id="ARBA00022692"/>
    </source>
</evidence>
<feature type="transmembrane region" description="Helical" evidence="6">
    <location>
        <begin position="349"/>
        <end position="367"/>
    </location>
</feature>
<dbReference type="STRING" id="573983.B0681_00390"/>
<dbReference type="Pfam" id="PF03772">
    <property type="entry name" value="Competence"/>
    <property type="match status" value="1"/>
</dbReference>
<dbReference type="PANTHER" id="PTHR30619:SF7">
    <property type="entry name" value="BETA-LACTAMASE DOMAIN PROTEIN"/>
    <property type="match status" value="1"/>
</dbReference>
<proteinExistence type="predicted"/>
<feature type="transmembrane region" description="Helical" evidence="6">
    <location>
        <begin position="38"/>
        <end position="57"/>
    </location>
</feature>
<feature type="domain" description="ComEC/Rec2-related protein" evidence="7">
    <location>
        <begin position="286"/>
        <end position="564"/>
    </location>
</feature>